<name>A0A0F9WFQ0_9ZZZZ</name>
<organism evidence="1">
    <name type="scientific">marine sediment metagenome</name>
    <dbReference type="NCBI Taxonomy" id="412755"/>
    <lineage>
        <taxon>unclassified sequences</taxon>
        <taxon>metagenomes</taxon>
        <taxon>ecological metagenomes</taxon>
    </lineage>
</organism>
<protein>
    <submittedName>
        <fullName evidence="1">Uncharacterized protein</fullName>
    </submittedName>
</protein>
<dbReference type="EMBL" id="LAZR01000284">
    <property type="protein sequence ID" value="KKN77153.1"/>
    <property type="molecule type" value="Genomic_DNA"/>
</dbReference>
<dbReference type="InterPro" id="IPR035093">
    <property type="entry name" value="RelE/ParE_toxin_dom_sf"/>
</dbReference>
<dbReference type="AlphaFoldDB" id="A0A0F9WFQ0"/>
<sequence length="91" mass="10948">MTYKIEKSGLVKDMEKKLPKKVREALERKLKELAENPFVRKPVKKEEYFVVMMQMIEQRFDLIPDEVKSLYISNPEYFKKGEFKIIMELST</sequence>
<reference evidence="1" key="1">
    <citation type="journal article" date="2015" name="Nature">
        <title>Complex archaea that bridge the gap between prokaryotes and eukaryotes.</title>
        <authorList>
            <person name="Spang A."/>
            <person name="Saw J.H."/>
            <person name="Jorgensen S.L."/>
            <person name="Zaremba-Niedzwiedzka K."/>
            <person name="Martijn J."/>
            <person name="Lind A.E."/>
            <person name="van Eijk R."/>
            <person name="Schleper C."/>
            <person name="Guy L."/>
            <person name="Ettema T.J."/>
        </authorList>
    </citation>
    <scope>NUCLEOTIDE SEQUENCE</scope>
</reference>
<proteinExistence type="predicted"/>
<accession>A0A0F9WFQ0</accession>
<comment type="caution">
    <text evidence="1">The sequence shown here is derived from an EMBL/GenBank/DDBJ whole genome shotgun (WGS) entry which is preliminary data.</text>
</comment>
<evidence type="ECO:0000313" key="1">
    <source>
        <dbReference type="EMBL" id="KKN77153.1"/>
    </source>
</evidence>
<dbReference type="SUPFAM" id="SSF143011">
    <property type="entry name" value="RelE-like"/>
    <property type="match status" value="1"/>
</dbReference>
<gene>
    <name evidence="1" type="ORF">LCGC14_0363500</name>
</gene>